<keyword evidence="2 8" id="KW-0808">Transferase</keyword>
<evidence type="ECO:0000256" key="5">
    <source>
        <dbReference type="ARBA" id="ARBA00022777"/>
    </source>
</evidence>
<dbReference type="EnsemblProtists" id="PYU1_T010001">
    <property type="protein sequence ID" value="PYU1_T010001"/>
    <property type="gene ID" value="PYU1_G009982"/>
</dbReference>
<dbReference type="Pfam" id="PF05770">
    <property type="entry name" value="Ins134_P3_kin"/>
    <property type="match status" value="1"/>
</dbReference>
<dbReference type="SUPFAM" id="SSF56059">
    <property type="entry name" value="Glutathione synthetase ATP-binding domain-like"/>
    <property type="match status" value="1"/>
</dbReference>
<comment type="subunit">
    <text evidence="8">Monomer.</text>
</comment>
<feature type="binding site" evidence="9">
    <location>
        <position position="307"/>
    </location>
    <ligand>
        <name>Mg(2+)</name>
        <dbReference type="ChEBI" id="CHEBI:18420"/>
        <label>1</label>
    </ligand>
</feature>
<dbReference type="InParanoid" id="K3WYF2"/>
<dbReference type="InterPro" id="IPR008656">
    <property type="entry name" value="Inositol_tetrakis-P_1-kinase"/>
</dbReference>
<dbReference type="PANTHER" id="PTHR14217">
    <property type="entry name" value="INOSITOL-TETRAKISPHOSPHATE 1-KINASE"/>
    <property type="match status" value="1"/>
</dbReference>
<keyword evidence="6 8" id="KW-0067">ATP-binding</keyword>
<dbReference type="GO" id="GO:0005524">
    <property type="term" value="F:ATP binding"/>
    <property type="evidence" value="ECO:0007669"/>
    <property type="project" value="UniProtKB-KW"/>
</dbReference>
<comment type="similarity">
    <text evidence="1 8">Belongs to the ITPK1 family.</text>
</comment>
<evidence type="ECO:0000259" key="10">
    <source>
        <dbReference type="Pfam" id="PF05770"/>
    </source>
</evidence>
<feature type="binding site" evidence="9">
    <location>
        <position position="323"/>
    </location>
    <ligand>
        <name>Mg(2+)</name>
        <dbReference type="ChEBI" id="CHEBI:18420"/>
        <label>2</label>
    </ligand>
</feature>
<dbReference type="GO" id="GO:0032957">
    <property type="term" value="P:inositol trisphosphate metabolic process"/>
    <property type="evidence" value="ECO:0007669"/>
    <property type="project" value="InterPro"/>
</dbReference>
<evidence type="ECO:0000256" key="2">
    <source>
        <dbReference type="ARBA" id="ARBA00022679"/>
    </source>
</evidence>
<evidence type="ECO:0000256" key="1">
    <source>
        <dbReference type="ARBA" id="ARBA00009601"/>
    </source>
</evidence>
<keyword evidence="3 8" id="KW-0479">Metal-binding</keyword>
<dbReference type="PANTHER" id="PTHR14217:SF1">
    <property type="entry name" value="INOSITOL-TETRAKISPHOSPHATE 1-KINASE"/>
    <property type="match status" value="1"/>
</dbReference>
<dbReference type="AlphaFoldDB" id="K3WYF2"/>
<dbReference type="Proteomes" id="UP000019132">
    <property type="component" value="Unassembled WGS sequence"/>
</dbReference>
<dbReference type="EC" id="2.7.1.134" evidence="8"/>
<dbReference type="GO" id="GO:0047325">
    <property type="term" value="F:inositol-3,4,5,6-tetrakisphosphate 1-kinase activity"/>
    <property type="evidence" value="ECO:0007669"/>
    <property type="project" value="UniProtKB-EC"/>
</dbReference>
<dbReference type="GO" id="GO:0000287">
    <property type="term" value="F:magnesium ion binding"/>
    <property type="evidence" value="ECO:0007669"/>
    <property type="project" value="InterPro"/>
</dbReference>
<dbReference type="GO" id="GO:0052725">
    <property type="term" value="F:inositol-1,3,4-trisphosphate 6-kinase activity"/>
    <property type="evidence" value="ECO:0007669"/>
    <property type="project" value="InterPro"/>
</dbReference>
<dbReference type="eggNOG" id="ENOG502QQS1">
    <property type="taxonomic scope" value="Eukaryota"/>
</dbReference>
<reference evidence="12" key="2">
    <citation type="submission" date="2010-04" db="EMBL/GenBank/DDBJ databases">
        <authorList>
            <person name="Buell R."/>
            <person name="Hamilton J."/>
            <person name="Hostetler J."/>
        </authorList>
    </citation>
    <scope>NUCLEOTIDE SEQUENCE [LARGE SCALE GENOMIC DNA]</scope>
    <source>
        <strain evidence="12">DAOM:BR144</strain>
    </source>
</reference>
<comment type="function">
    <text evidence="8">Kinase that can phosphorylate various inositol polyphosphate such as Ins(3,4,5,6)P4 or Ins(1,3,4)P3.</text>
</comment>
<feature type="binding site" evidence="9">
    <location>
        <position position="321"/>
    </location>
    <ligand>
        <name>Mg(2+)</name>
        <dbReference type="ChEBI" id="CHEBI:18420"/>
        <label>1</label>
    </ligand>
</feature>
<name>K3WYF2_GLOUD</name>
<comment type="cofactor">
    <cofactor evidence="8 9">
        <name>Mg(2+)</name>
        <dbReference type="ChEBI" id="CHEBI:18420"/>
    </cofactor>
    <text evidence="8 9">Binds 2 magnesium ions per subunit.</text>
</comment>
<dbReference type="PIRSF" id="PIRSF038186">
    <property type="entry name" value="ITPK"/>
    <property type="match status" value="1"/>
</dbReference>
<evidence type="ECO:0000313" key="12">
    <source>
        <dbReference type="Proteomes" id="UP000019132"/>
    </source>
</evidence>
<evidence type="ECO:0000256" key="8">
    <source>
        <dbReference type="PIRNR" id="PIRNR038186"/>
    </source>
</evidence>
<dbReference type="VEuPathDB" id="FungiDB:PYU1_G009982"/>
<dbReference type="OMA" id="QHLYNRQ"/>
<reference evidence="11" key="3">
    <citation type="submission" date="2015-02" db="UniProtKB">
        <authorList>
            <consortium name="EnsemblProtists"/>
        </authorList>
    </citation>
    <scope>IDENTIFICATION</scope>
    <source>
        <strain evidence="11">DAOM BR144</strain>
    </source>
</reference>
<evidence type="ECO:0000256" key="4">
    <source>
        <dbReference type="ARBA" id="ARBA00022741"/>
    </source>
</evidence>
<evidence type="ECO:0000256" key="3">
    <source>
        <dbReference type="ARBA" id="ARBA00022723"/>
    </source>
</evidence>
<protein>
    <recommendedName>
        <fullName evidence="8">Inositol-tetrakisphosphate 1-kinase</fullName>
        <ecNumber evidence="8">2.7.1.134</ecNumber>
    </recommendedName>
</protein>
<dbReference type="STRING" id="431595.K3WYF2"/>
<evidence type="ECO:0000256" key="7">
    <source>
        <dbReference type="ARBA" id="ARBA00022842"/>
    </source>
</evidence>
<feature type="domain" description="Inositol 1,3,4-trisphosphate 5/6-kinase ATP-grasp" evidence="10">
    <location>
        <begin position="145"/>
        <end position="342"/>
    </location>
</feature>
<reference evidence="12" key="1">
    <citation type="journal article" date="2010" name="Genome Biol.">
        <title>Genome sequence of the necrotrophic plant pathogen Pythium ultimum reveals original pathogenicity mechanisms and effector repertoire.</title>
        <authorList>
            <person name="Levesque C.A."/>
            <person name="Brouwer H."/>
            <person name="Cano L."/>
            <person name="Hamilton J.P."/>
            <person name="Holt C."/>
            <person name="Huitema E."/>
            <person name="Raffaele S."/>
            <person name="Robideau G.P."/>
            <person name="Thines M."/>
            <person name="Win J."/>
            <person name="Zerillo M.M."/>
            <person name="Beakes G.W."/>
            <person name="Boore J.L."/>
            <person name="Busam D."/>
            <person name="Dumas B."/>
            <person name="Ferriera S."/>
            <person name="Fuerstenberg S.I."/>
            <person name="Gachon C.M."/>
            <person name="Gaulin E."/>
            <person name="Govers F."/>
            <person name="Grenville-Briggs L."/>
            <person name="Horner N."/>
            <person name="Hostetler J."/>
            <person name="Jiang R.H."/>
            <person name="Johnson J."/>
            <person name="Krajaejun T."/>
            <person name="Lin H."/>
            <person name="Meijer H.J."/>
            <person name="Moore B."/>
            <person name="Morris P."/>
            <person name="Phuntmart V."/>
            <person name="Puiu D."/>
            <person name="Shetty J."/>
            <person name="Stajich J.E."/>
            <person name="Tripathy S."/>
            <person name="Wawra S."/>
            <person name="van West P."/>
            <person name="Whitty B.R."/>
            <person name="Coutinho P.M."/>
            <person name="Henrissat B."/>
            <person name="Martin F."/>
            <person name="Thomas P.D."/>
            <person name="Tyler B.M."/>
            <person name="De Vries R.P."/>
            <person name="Kamoun S."/>
            <person name="Yandell M."/>
            <person name="Tisserat N."/>
            <person name="Buell C.R."/>
        </authorList>
    </citation>
    <scope>NUCLEOTIDE SEQUENCE</scope>
    <source>
        <strain evidence="12">DAOM:BR144</strain>
    </source>
</reference>
<keyword evidence="7 8" id="KW-0460">Magnesium</keyword>
<sequence length="349" mass="39176">MAMTENAPLVVGVIFPAKKIDHLRDVLQETKDGVRFVLVDLYDAGVTSAQSITEKYGAFDAILHKLAHEMVFARLGDTDAAKRLDIIQKYVLQNPCVKIIDPIESVLLLTNRHAACDMLVKLQHKSANAKNDDAAGSKTDTATISFCVPKFHVIETHEQFEALCRQVDAQETKLPLICKSVEACATDRSHMMSVITQRSDLQFVEYPALYQEFINHSGRLFKGYVLGDIINVAERRSLPNIHAGATHVHFNTQKQYPTADDFHPDATDSLIATADATHRDQSEIFAAVRVIGERIREELNLSLFGFDVIVSDATQELYVIDVNYFPSYKELDDFSIVLRKHIKQRCMGP</sequence>
<keyword evidence="12" id="KW-1185">Reference proteome</keyword>
<feature type="binding site" evidence="9">
    <location>
        <position position="321"/>
    </location>
    <ligand>
        <name>Mg(2+)</name>
        <dbReference type="ChEBI" id="CHEBI:18420"/>
        <label>2</label>
    </ligand>
</feature>
<organism evidence="11 12">
    <name type="scientific">Globisporangium ultimum (strain ATCC 200006 / CBS 805.95 / DAOM BR144)</name>
    <name type="common">Pythium ultimum</name>
    <dbReference type="NCBI Taxonomy" id="431595"/>
    <lineage>
        <taxon>Eukaryota</taxon>
        <taxon>Sar</taxon>
        <taxon>Stramenopiles</taxon>
        <taxon>Oomycota</taxon>
        <taxon>Peronosporomycetes</taxon>
        <taxon>Pythiales</taxon>
        <taxon>Pythiaceae</taxon>
        <taxon>Globisporangium</taxon>
    </lineage>
</organism>
<evidence type="ECO:0000313" key="11">
    <source>
        <dbReference type="EnsemblProtists" id="PYU1_T010001"/>
    </source>
</evidence>
<evidence type="ECO:0000256" key="6">
    <source>
        <dbReference type="ARBA" id="ARBA00022840"/>
    </source>
</evidence>
<keyword evidence="5 8" id="KW-0418">Kinase</keyword>
<dbReference type="HOGENOM" id="CLU_041857_3_0_1"/>
<proteinExistence type="inferred from homology"/>
<dbReference type="InterPro" id="IPR040464">
    <property type="entry name" value="InsP(3)kin_ATP-grasp"/>
</dbReference>
<dbReference type="GO" id="GO:0052726">
    <property type="term" value="F:inositol-1,3,4-trisphosphate 5-kinase activity"/>
    <property type="evidence" value="ECO:0007669"/>
    <property type="project" value="InterPro"/>
</dbReference>
<dbReference type="Gene3D" id="3.30.470.20">
    <property type="entry name" value="ATP-grasp fold, B domain"/>
    <property type="match status" value="1"/>
</dbReference>
<comment type="catalytic activity">
    <reaction evidence="8">
        <text>1D-myo-inositol 3,4,5,6-tetrakisphosphate + ATP = 1D-myo-inositol 1,3,4,5,6-pentakisphosphate + ADP + H(+)</text>
        <dbReference type="Rhea" id="RHEA:12452"/>
        <dbReference type="ChEBI" id="CHEBI:15378"/>
        <dbReference type="ChEBI" id="CHEBI:30616"/>
        <dbReference type="ChEBI" id="CHEBI:57539"/>
        <dbReference type="ChEBI" id="CHEBI:57733"/>
        <dbReference type="ChEBI" id="CHEBI:456216"/>
        <dbReference type="EC" id="2.7.1.134"/>
    </reaction>
</comment>
<keyword evidence="4 8" id="KW-0547">Nucleotide-binding</keyword>
<accession>K3WYF2</accession>
<dbReference type="GO" id="GO:0005737">
    <property type="term" value="C:cytoplasm"/>
    <property type="evidence" value="ECO:0007669"/>
    <property type="project" value="TreeGrafter"/>
</dbReference>
<dbReference type="EMBL" id="GL376624">
    <property type="status" value="NOT_ANNOTATED_CDS"/>
    <property type="molecule type" value="Genomic_DNA"/>
</dbReference>
<evidence type="ECO:0000256" key="9">
    <source>
        <dbReference type="PIRSR" id="PIRSR038186-2"/>
    </source>
</evidence>